<evidence type="ECO:0000256" key="13">
    <source>
        <dbReference type="PIRNR" id="PIRNR001365"/>
    </source>
</evidence>
<dbReference type="HOGENOM" id="CLU_049343_7_1_9"/>
<comment type="subcellular location">
    <subcellularLocation>
        <location evidence="12">Cytoplasm</location>
    </subcellularLocation>
</comment>
<dbReference type="EC" id="4.3.3.7" evidence="4 12"/>
<evidence type="ECO:0000256" key="10">
    <source>
        <dbReference type="ARBA" id="ARBA00023270"/>
    </source>
</evidence>
<keyword evidence="5 12" id="KW-0963">Cytoplasm</keyword>
<feature type="site" description="Part of a proton relay during catalysis" evidence="12">
    <location>
        <position position="109"/>
    </location>
</feature>
<dbReference type="CDD" id="cd00950">
    <property type="entry name" value="DHDPS"/>
    <property type="match status" value="1"/>
</dbReference>
<evidence type="ECO:0000256" key="5">
    <source>
        <dbReference type="ARBA" id="ARBA00022490"/>
    </source>
</evidence>
<dbReference type="PANTHER" id="PTHR12128:SF66">
    <property type="entry name" value="4-HYDROXY-2-OXOGLUTARATE ALDOLASE, MITOCHONDRIAL"/>
    <property type="match status" value="1"/>
</dbReference>
<evidence type="ECO:0000256" key="6">
    <source>
        <dbReference type="ARBA" id="ARBA00022605"/>
    </source>
</evidence>
<evidence type="ECO:0000256" key="3">
    <source>
        <dbReference type="ARBA" id="ARBA00007592"/>
    </source>
</evidence>
<name>V6M1H2_9BACL</name>
<dbReference type="GO" id="GO:0008840">
    <property type="term" value="F:4-hydroxy-tetrahydrodipicolinate synthase activity"/>
    <property type="evidence" value="ECO:0007669"/>
    <property type="project" value="UniProtKB-UniRule"/>
</dbReference>
<sequence>MARFGRLVTAMVTPFNDQNQVDYEKTERLIDHLLETGSEGIVVSGTTGESPTLSQKEKLDLFQHVVSYAKGKCHIIAGTGSNNTQASVEFTQEVQSLGVDGIMLVAPYYSRPSQEGLYAHFHAIASVTDLPVMLYNVPGRSAVNMTAETTLRLAQLPNVVCMKEASGNLSQIAAIIEHAPEGFEVYSGDDSLTLPVLSIGGVGIVSVASHIVGRQMKEMVNAFFDGNLNEASSLHRKLMPIFEGLFAYPSPGPTKEALNKLGIHVGGVRLPLVELNEEEKAFVHSLLGHLTQHA</sequence>
<dbReference type="GO" id="GO:0009089">
    <property type="term" value="P:lysine biosynthetic process via diaminopimelate"/>
    <property type="evidence" value="ECO:0007669"/>
    <property type="project" value="UniProtKB-UniRule"/>
</dbReference>
<feature type="site" description="Part of a proton relay during catalysis" evidence="12">
    <location>
        <position position="46"/>
    </location>
</feature>
<evidence type="ECO:0000256" key="14">
    <source>
        <dbReference type="PIRSR" id="PIRSR001365-1"/>
    </source>
</evidence>
<dbReference type="PIRSF" id="PIRSF001365">
    <property type="entry name" value="DHDPS"/>
    <property type="match status" value="1"/>
</dbReference>
<evidence type="ECO:0000256" key="1">
    <source>
        <dbReference type="ARBA" id="ARBA00003294"/>
    </source>
</evidence>
<feature type="binding site" evidence="12 15">
    <location>
        <position position="205"/>
    </location>
    <ligand>
        <name>pyruvate</name>
        <dbReference type="ChEBI" id="CHEBI:15361"/>
    </ligand>
</feature>
<dbReference type="InterPro" id="IPR005263">
    <property type="entry name" value="DapA"/>
</dbReference>
<dbReference type="NCBIfam" id="TIGR00674">
    <property type="entry name" value="dapA"/>
    <property type="match status" value="1"/>
</dbReference>
<dbReference type="eggNOG" id="COG0329">
    <property type="taxonomic scope" value="Bacteria"/>
</dbReference>
<keyword evidence="7 12" id="KW-0220">Diaminopimelate biosynthesis</keyword>
<dbReference type="Proteomes" id="UP000017973">
    <property type="component" value="Unassembled WGS sequence"/>
</dbReference>
<evidence type="ECO:0000256" key="11">
    <source>
        <dbReference type="ARBA" id="ARBA00047836"/>
    </source>
</evidence>
<dbReference type="OrthoDB" id="9782828at2"/>
<comment type="pathway">
    <text evidence="2 12">Amino-acid biosynthesis; L-lysine biosynthesis via DAP pathway; (S)-tetrahydrodipicolinate from L-aspartate: step 3/4.</text>
</comment>
<evidence type="ECO:0000313" key="16">
    <source>
        <dbReference type="EMBL" id="EST52501.1"/>
    </source>
</evidence>
<evidence type="ECO:0000256" key="12">
    <source>
        <dbReference type="HAMAP-Rule" id="MF_00418"/>
    </source>
</evidence>
<dbReference type="GO" id="GO:0019877">
    <property type="term" value="P:diaminopimelate biosynthetic process"/>
    <property type="evidence" value="ECO:0007669"/>
    <property type="project" value="UniProtKB-UniRule"/>
</dbReference>
<proteinExistence type="inferred from homology"/>
<organism evidence="16 17">
    <name type="scientific">Brevibacillus panacihumi W25</name>
    <dbReference type="NCBI Taxonomy" id="1408254"/>
    <lineage>
        <taxon>Bacteria</taxon>
        <taxon>Bacillati</taxon>
        <taxon>Bacillota</taxon>
        <taxon>Bacilli</taxon>
        <taxon>Bacillales</taxon>
        <taxon>Paenibacillaceae</taxon>
        <taxon>Brevibacillus</taxon>
    </lineage>
</organism>
<dbReference type="HAMAP" id="MF_00418">
    <property type="entry name" value="DapA"/>
    <property type="match status" value="1"/>
</dbReference>
<feature type="active site" description="Proton donor/acceptor" evidence="12 14">
    <location>
        <position position="135"/>
    </location>
</feature>
<evidence type="ECO:0000313" key="17">
    <source>
        <dbReference type="Proteomes" id="UP000017973"/>
    </source>
</evidence>
<keyword evidence="9 12" id="KW-0456">Lyase</keyword>
<dbReference type="EMBL" id="AYJU01000017">
    <property type="protein sequence ID" value="EST52501.1"/>
    <property type="molecule type" value="Genomic_DNA"/>
</dbReference>
<evidence type="ECO:0000256" key="8">
    <source>
        <dbReference type="ARBA" id="ARBA00023154"/>
    </source>
</evidence>
<evidence type="ECO:0000256" key="4">
    <source>
        <dbReference type="ARBA" id="ARBA00012086"/>
    </source>
</evidence>
<dbReference type="Gene3D" id="3.20.20.70">
    <property type="entry name" value="Aldolase class I"/>
    <property type="match status" value="1"/>
</dbReference>
<feature type="binding site" evidence="12 15">
    <location>
        <position position="47"/>
    </location>
    <ligand>
        <name>pyruvate</name>
        <dbReference type="ChEBI" id="CHEBI:15361"/>
    </ligand>
</feature>
<dbReference type="STRING" id="1408254.T458_16130"/>
<keyword evidence="6 12" id="KW-0028">Amino-acid biosynthesis</keyword>
<dbReference type="InterPro" id="IPR013785">
    <property type="entry name" value="Aldolase_TIM"/>
</dbReference>
<evidence type="ECO:0000256" key="7">
    <source>
        <dbReference type="ARBA" id="ARBA00022915"/>
    </source>
</evidence>
<dbReference type="PATRIC" id="fig|1408254.3.peg.3166"/>
<dbReference type="InterPro" id="IPR002220">
    <property type="entry name" value="DapA-like"/>
</dbReference>
<evidence type="ECO:0000256" key="2">
    <source>
        <dbReference type="ARBA" id="ARBA00005120"/>
    </source>
</evidence>
<comment type="subunit">
    <text evidence="12">Homotetramer; dimer of dimers.</text>
</comment>
<dbReference type="PANTHER" id="PTHR12128">
    <property type="entry name" value="DIHYDRODIPICOLINATE SYNTHASE"/>
    <property type="match status" value="1"/>
</dbReference>
<dbReference type="InterPro" id="IPR020624">
    <property type="entry name" value="Schiff_base-form_aldolases_CS"/>
</dbReference>
<dbReference type="AlphaFoldDB" id="V6M1H2"/>
<comment type="caution">
    <text evidence="16">The sequence shown here is derived from an EMBL/GenBank/DDBJ whole genome shotgun (WGS) entry which is preliminary data.</text>
</comment>
<comment type="catalytic activity">
    <reaction evidence="11 12">
        <text>L-aspartate 4-semialdehyde + pyruvate = (2S,4S)-4-hydroxy-2,3,4,5-tetrahydrodipicolinate + H2O + H(+)</text>
        <dbReference type="Rhea" id="RHEA:34171"/>
        <dbReference type="ChEBI" id="CHEBI:15361"/>
        <dbReference type="ChEBI" id="CHEBI:15377"/>
        <dbReference type="ChEBI" id="CHEBI:15378"/>
        <dbReference type="ChEBI" id="CHEBI:67139"/>
        <dbReference type="ChEBI" id="CHEBI:537519"/>
        <dbReference type="EC" id="4.3.3.7"/>
    </reaction>
</comment>
<dbReference type="RefSeq" id="WP_023557097.1">
    <property type="nucleotide sequence ID" value="NZ_KI629785.1"/>
</dbReference>
<keyword evidence="8 12" id="KW-0457">Lysine biosynthesis</keyword>
<dbReference type="UniPathway" id="UPA00034">
    <property type="reaction ID" value="UER00017"/>
</dbReference>
<accession>V6M1H2</accession>
<reference evidence="16 17" key="1">
    <citation type="journal article" date="2014" name="Genome Announc.">
        <title>Draft Genome Sequence of Brevibacillus panacihumi Strain W25, a Halotolerant Hydrocarbon-Degrading Bacterium.</title>
        <authorList>
            <person name="Wang X."/>
            <person name="Jin D."/>
            <person name="Zhou L."/>
            <person name="Wu L."/>
            <person name="An W."/>
            <person name="Chen Y."/>
            <person name="Zhao L."/>
        </authorList>
    </citation>
    <scope>NUCLEOTIDE SEQUENCE [LARGE SCALE GENOMIC DNA]</scope>
    <source>
        <strain evidence="16 17">W25</strain>
    </source>
</reference>
<keyword evidence="10 12" id="KW-0704">Schiff base</keyword>
<dbReference type="SMART" id="SM01130">
    <property type="entry name" value="DHDPS"/>
    <property type="match status" value="1"/>
</dbReference>
<dbReference type="GO" id="GO:0005829">
    <property type="term" value="C:cytosol"/>
    <property type="evidence" value="ECO:0007669"/>
    <property type="project" value="TreeGrafter"/>
</dbReference>
<feature type="active site" description="Schiff-base intermediate with substrate" evidence="12 14">
    <location>
        <position position="163"/>
    </location>
</feature>
<dbReference type="PROSITE" id="PS00665">
    <property type="entry name" value="DHDPS_1"/>
    <property type="match status" value="1"/>
</dbReference>
<dbReference type="Pfam" id="PF00701">
    <property type="entry name" value="DHDPS"/>
    <property type="match status" value="1"/>
</dbReference>
<gene>
    <name evidence="12" type="primary">dapA</name>
    <name evidence="16" type="ORF">T458_16130</name>
</gene>
<dbReference type="PRINTS" id="PR00146">
    <property type="entry name" value="DHPICSNTHASE"/>
</dbReference>
<evidence type="ECO:0000256" key="9">
    <source>
        <dbReference type="ARBA" id="ARBA00023239"/>
    </source>
</evidence>
<dbReference type="SUPFAM" id="SSF51569">
    <property type="entry name" value="Aldolase"/>
    <property type="match status" value="1"/>
</dbReference>
<protein>
    <recommendedName>
        <fullName evidence="4 12">4-hydroxy-tetrahydrodipicolinate synthase</fullName>
        <shortName evidence="12">HTPA synthase</shortName>
        <ecNumber evidence="4 12">4.3.3.7</ecNumber>
    </recommendedName>
</protein>
<keyword evidence="17" id="KW-1185">Reference proteome</keyword>
<comment type="function">
    <text evidence="1 12">Catalyzes the condensation of (S)-aspartate-beta-semialdehyde [(S)-ASA] and pyruvate to 4-hydroxy-tetrahydrodipicolinate (HTPA).</text>
</comment>
<evidence type="ECO:0000256" key="15">
    <source>
        <dbReference type="PIRSR" id="PIRSR001365-2"/>
    </source>
</evidence>
<comment type="similarity">
    <text evidence="3 12 13">Belongs to the DapA family.</text>
</comment>
<comment type="caution">
    <text evidence="12">Was originally thought to be a dihydrodipicolinate synthase (DHDPS), catalyzing the condensation of (S)-aspartate-beta-semialdehyde [(S)-ASA] and pyruvate to dihydrodipicolinate (DHDP). However, it was shown in E.coli that the product of the enzymatic reaction is not dihydrodipicolinate but in fact (4S)-4-hydroxy-2,3,4,5-tetrahydro-(2S)-dipicolinic acid (HTPA), and that the consecutive dehydration reaction leading to DHDP is not spontaneous but catalyzed by DapB.</text>
</comment>